<dbReference type="Gene3D" id="1.10.3210.10">
    <property type="entry name" value="Hypothetical protein af1432"/>
    <property type="match status" value="1"/>
</dbReference>
<evidence type="ECO:0000259" key="1">
    <source>
        <dbReference type="PROSITE" id="PS51833"/>
    </source>
</evidence>
<gene>
    <name evidence="2" type="ORF">MNBD_GAMMA18-2421</name>
</gene>
<dbReference type="PANTHER" id="PTHR33525">
    <property type="match status" value="1"/>
</dbReference>
<dbReference type="AlphaFoldDB" id="A0A3B0Z927"/>
<dbReference type="InterPro" id="IPR013976">
    <property type="entry name" value="HDOD"/>
</dbReference>
<dbReference type="Pfam" id="PF08668">
    <property type="entry name" value="HDOD"/>
    <property type="match status" value="1"/>
</dbReference>
<proteinExistence type="predicted"/>
<dbReference type="EMBL" id="UOFP01000019">
    <property type="protein sequence ID" value="VAW83967.1"/>
    <property type="molecule type" value="Genomic_DNA"/>
</dbReference>
<dbReference type="PROSITE" id="PS51833">
    <property type="entry name" value="HDOD"/>
    <property type="match status" value="1"/>
</dbReference>
<name>A0A3B0Z927_9ZZZZ</name>
<dbReference type="InterPro" id="IPR052340">
    <property type="entry name" value="RNase_Y/CdgJ"/>
</dbReference>
<evidence type="ECO:0000313" key="2">
    <source>
        <dbReference type="EMBL" id="VAW83967.1"/>
    </source>
</evidence>
<accession>A0A3B0Z927</accession>
<dbReference type="SUPFAM" id="SSF109604">
    <property type="entry name" value="HD-domain/PDEase-like"/>
    <property type="match status" value="1"/>
</dbReference>
<protein>
    <recommendedName>
        <fullName evidence="1">HDOD domain-containing protein</fullName>
    </recommendedName>
</protein>
<organism evidence="2">
    <name type="scientific">hydrothermal vent metagenome</name>
    <dbReference type="NCBI Taxonomy" id="652676"/>
    <lineage>
        <taxon>unclassified sequences</taxon>
        <taxon>metagenomes</taxon>
        <taxon>ecological metagenomes</taxon>
    </lineage>
</organism>
<dbReference type="PANTHER" id="PTHR33525:SF4">
    <property type="entry name" value="CYCLIC DI-GMP PHOSPHODIESTERASE CDGJ"/>
    <property type="match status" value="1"/>
</dbReference>
<sequence>MKFKLESLNLPKVSAAGMRILDVLAKDDYSINDIAVVVAEDPTLSGMMLKYANSPLYRRYQEVTSVRNAINLLGVKNVKLVVTLAAMRSFSEVRSIAVEKLWEHSFSIALISKLIAAHISRQLAEEMEFTGIIHDISSMTLAANFPETCDEQLKLSTKEQGYDQLEQQAFELERGPLIDWIATTLHMPSASMTAIKRLYGIDEEGELSDETAASNEKNAQCQASILALAHHIDQQLHEGDLIIVYQHLNQPVPTLLERLNLSEAQLASIVEESREKLGERFMF</sequence>
<feature type="domain" description="HDOD" evidence="1">
    <location>
        <begin position="10"/>
        <end position="201"/>
    </location>
</feature>
<reference evidence="2" key="1">
    <citation type="submission" date="2018-06" db="EMBL/GenBank/DDBJ databases">
        <authorList>
            <person name="Zhirakovskaya E."/>
        </authorList>
    </citation>
    <scope>NUCLEOTIDE SEQUENCE</scope>
</reference>